<reference evidence="4" key="3">
    <citation type="submission" date="2015-06" db="UniProtKB">
        <authorList>
            <consortium name="EnsemblMetazoa"/>
        </authorList>
    </citation>
    <scope>IDENTIFICATION</scope>
</reference>
<dbReference type="InterPro" id="IPR051589">
    <property type="entry name" value="Sialate-O-sulfotransferase"/>
</dbReference>
<dbReference type="OMA" id="AIKTHEY"/>
<dbReference type="PANTHER" id="PTHR45964">
    <property type="entry name" value="WSCD FAMILY MEMBER CG9164"/>
    <property type="match status" value="1"/>
</dbReference>
<dbReference type="STRING" id="283909.R7UMS2"/>
<evidence type="ECO:0000259" key="2">
    <source>
        <dbReference type="Pfam" id="PF00685"/>
    </source>
</evidence>
<dbReference type="EMBL" id="AMQN01001376">
    <property type="status" value="NOT_ANNOTATED_CDS"/>
    <property type="molecule type" value="Genomic_DNA"/>
</dbReference>
<dbReference type="SUPFAM" id="SSF52540">
    <property type="entry name" value="P-loop containing nucleoside triphosphate hydrolases"/>
    <property type="match status" value="1"/>
</dbReference>
<dbReference type="GO" id="GO:0008146">
    <property type="term" value="F:sulfotransferase activity"/>
    <property type="evidence" value="ECO:0007669"/>
    <property type="project" value="InterPro"/>
</dbReference>
<dbReference type="PANTHER" id="PTHR45964:SF5">
    <property type="entry name" value="WSCD FAMILY MEMBER CG9164"/>
    <property type="match status" value="1"/>
</dbReference>
<organism evidence="3">
    <name type="scientific">Capitella teleta</name>
    <name type="common">Polychaete worm</name>
    <dbReference type="NCBI Taxonomy" id="283909"/>
    <lineage>
        <taxon>Eukaryota</taxon>
        <taxon>Metazoa</taxon>
        <taxon>Spiralia</taxon>
        <taxon>Lophotrochozoa</taxon>
        <taxon>Annelida</taxon>
        <taxon>Polychaeta</taxon>
        <taxon>Sedentaria</taxon>
        <taxon>Scolecida</taxon>
        <taxon>Capitellidae</taxon>
        <taxon>Capitella</taxon>
    </lineage>
</organism>
<sequence length="217" mass="25394">MRHQRDMRNAHTRYYTGAIYKDPSLVDGFPGEGKQSRDCIVVKTHWPWYKGDIDNLPYKRAVLIVREPLAAIQAEFKRHSSGHGSHTNQLLKVDPNVWHDYVEEQLQKYLKFHRFWFSLAATSHYDMFILFYEDLKLTPRRALSNLGHFLGIADYSKHLDCVLSHSEGSYHRKPTRDPFENLEQFPLEIAGLKFHLNQMVQECISQGRCVTSGTTHY</sequence>
<dbReference type="HOGENOM" id="CLU_1316518_0_0_1"/>
<dbReference type="AlphaFoldDB" id="R7UMS2"/>
<evidence type="ECO:0000256" key="1">
    <source>
        <dbReference type="ARBA" id="ARBA00010236"/>
    </source>
</evidence>
<name>R7UMS2_CAPTE</name>
<accession>R7UMS2</accession>
<dbReference type="EnsemblMetazoa" id="CapteT225813">
    <property type="protein sequence ID" value="CapteP225813"/>
    <property type="gene ID" value="CapteG225813"/>
</dbReference>
<keyword evidence="5" id="KW-1185">Reference proteome</keyword>
<dbReference type="InterPro" id="IPR000863">
    <property type="entry name" value="Sulfotransferase_dom"/>
</dbReference>
<protein>
    <recommendedName>
        <fullName evidence="2">Sulfotransferase domain-containing protein</fullName>
    </recommendedName>
</protein>
<dbReference type="Gene3D" id="3.40.50.300">
    <property type="entry name" value="P-loop containing nucleotide triphosphate hydrolases"/>
    <property type="match status" value="1"/>
</dbReference>
<dbReference type="InterPro" id="IPR027417">
    <property type="entry name" value="P-loop_NTPase"/>
</dbReference>
<evidence type="ECO:0000313" key="5">
    <source>
        <dbReference type="Proteomes" id="UP000014760"/>
    </source>
</evidence>
<evidence type="ECO:0000313" key="3">
    <source>
        <dbReference type="EMBL" id="ELU04552.1"/>
    </source>
</evidence>
<dbReference type="OrthoDB" id="5985073at2759"/>
<dbReference type="EMBL" id="KB302197">
    <property type="protein sequence ID" value="ELU04552.1"/>
    <property type="molecule type" value="Genomic_DNA"/>
</dbReference>
<dbReference type="Proteomes" id="UP000014760">
    <property type="component" value="Unassembled WGS sequence"/>
</dbReference>
<reference evidence="5" key="1">
    <citation type="submission" date="2012-12" db="EMBL/GenBank/DDBJ databases">
        <authorList>
            <person name="Hellsten U."/>
            <person name="Grimwood J."/>
            <person name="Chapman J.A."/>
            <person name="Shapiro H."/>
            <person name="Aerts A."/>
            <person name="Otillar R.P."/>
            <person name="Terry A.Y."/>
            <person name="Boore J.L."/>
            <person name="Simakov O."/>
            <person name="Marletaz F."/>
            <person name="Cho S.-J."/>
            <person name="Edsinger-Gonzales E."/>
            <person name="Havlak P."/>
            <person name="Kuo D.-H."/>
            <person name="Larsson T."/>
            <person name="Lv J."/>
            <person name="Arendt D."/>
            <person name="Savage R."/>
            <person name="Osoegawa K."/>
            <person name="de Jong P."/>
            <person name="Lindberg D.R."/>
            <person name="Seaver E.C."/>
            <person name="Weisblat D.A."/>
            <person name="Putnam N.H."/>
            <person name="Grigoriev I.V."/>
            <person name="Rokhsar D.S."/>
        </authorList>
    </citation>
    <scope>NUCLEOTIDE SEQUENCE</scope>
    <source>
        <strain evidence="5">I ESC-2004</strain>
    </source>
</reference>
<gene>
    <name evidence="3" type="ORF">CAPTEDRAFT_225813</name>
</gene>
<feature type="domain" description="Sulfotransferase" evidence="2">
    <location>
        <begin position="39"/>
        <end position="166"/>
    </location>
</feature>
<dbReference type="Pfam" id="PF00685">
    <property type="entry name" value="Sulfotransfer_1"/>
    <property type="match status" value="1"/>
</dbReference>
<proteinExistence type="inferred from homology"/>
<evidence type="ECO:0000313" key="4">
    <source>
        <dbReference type="EnsemblMetazoa" id="CapteP225813"/>
    </source>
</evidence>
<comment type="similarity">
    <text evidence="1">Belongs to the WSCD family.</text>
</comment>
<reference evidence="3 5" key="2">
    <citation type="journal article" date="2013" name="Nature">
        <title>Insights into bilaterian evolution from three spiralian genomes.</title>
        <authorList>
            <person name="Simakov O."/>
            <person name="Marletaz F."/>
            <person name="Cho S.J."/>
            <person name="Edsinger-Gonzales E."/>
            <person name="Havlak P."/>
            <person name="Hellsten U."/>
            <person name="Kuo D.H."/>
            <person name="Larsson T."/>
            <person name="Lv J."/>
            <person name="Arendt D."/>
            <person name="Savage R."/>
            <person name="Osoegawa K."/>
            <person name="de Jong P."/>
            <person name="Grimwood J."/>
            <person name="Chapman J.A."/>
            <person name="Shapiro H."/>
            <person name="Aerts A."/>
            <person name="Otillar R.P."/>
            <person name="Terry A.Y."/>
            <person name="Boore J.L."/>
            <person name="Grigoriev I.V."/>
            <person name="Lindberg D.R."/>
            <person name="Seaver E.C."/>
            <person name="Weisblat D.A."/>
            <person name="Putnam N.H."/>
            <person name="Rokhsar D.S."/>
        </authorList>
    </citation>
    <scope>NUCLEOTIDE SEQUENCE</scope>
    <source>
        <strain evidence="3 5">I ESC-2004</strain>
    </source>
</reference>